<evidence type="ECO:0000313" key="1">
    <source>
        <dbReference type="EMBL" id="KAJ1176856.1"/>
    </source>
</evidence>
<reference evidence="1" key="1">
    <citation type="journal article" date="2022" name="bioRxiv">
        <title>Sequencing and chromosome-scale assembly of the giantPleurodeles waltlgenome.</title>
        <authorList>
            <person name="Brown T."/>
            <person name="Elewa A."/>
            <person name="Iarovenko S."/>
            <person name="Subramanian E."/>
            <person name="Araus A.J."/>
            <person name="Petzold A."/>
            <person name="Susuki M."/>
            <person name="Suzuki K.-i.T."/>
            <person name="Hayashi T."/>
            <person name="Toyoda A."/>
            <person name="Oliveira C."/>
            <person name="Osipova E."/>
            <person name="Leigh N.D."/>
            <person name="Simon A."/>
            <person name="Yun M.H."/>
        </authorList>
    </citation>
    <scope>NUCLEOTIDE SEQUENCE</scope>
    <source>
        <strain evidence="1">20211129_DDA</strain>
        <tissue evidence="1">Liver</tissue>
    </source>
</reference>
<dbReference type="AlphaFoldDB" id="A0AAV7TKR8"/>
<comment type="caution">
    <text evidence="1">The sequence shown here is derived from an EMBL/GenBank/DDBJ whole genome shotgun (WGS) entry which is preliminary data.</text>
</comment>
<protein>
    <submittedName>
        <fullName evidence="1">Uncharacterized protein</fullName>
    </submittedName>
</protein>
<gene>
    <name evidence="1" type="ORF">NDU88_002123</name>
</gene>
<proteinExistence type="predicted"/>
<dbReference type="Proteomes" id="UP001066276">
    <property type="component" value="Chromosome 3_2"/>
</dbReference>
<name>A0AAV7TKR8_PLEWA</name>
<keyword evidence="2" id="KW-1185">Reference proteome</keyword>
<sequence>MHCSGEDAADAVSKPFQAPPACEKTYLTEPGTLAGNTCACLDVMTGVELDLYMIARSTKAECRQTRNNTGHAGKQAKYAYVLRPKPHTIYSRDHIKVHHWKPAIHSRCGGHTDLAYHQRCCQMPQKSCLDPYIALPLNHGTKRSCGF</sequence>
<organism evidence="1 2">
    <name type="scientific">Pleurodeles waltl</name>
    <name type="common">Iberian ribbed newt</name>
    <dbReference type="NCBI Taxonomy" id="8319"/>
    <lineage>
        <taxon>Eukaryota</taxon>
        <taxon>Metazoa</taxon>
        <taxon>Chordata</taxon>
        <taxon>Craniata</taxon>
        <taxon>Vertebrata</taxon>
        <taxon>Euteleostomi</taxon>
        <taxon>Amphibia</taxon>
        <taxon>Batrachia</taxon>
        <taxon>Caudata</taxon>
        <taxon>Salamandroidea</taxon>
        <taxon>Salamandridae</taxon>
        <taxon>Pleurodelinae</taxon>
        <taxon>Pleurodeles</taxon>
    </lineage>
</organism>
<accession>A0AAV7TKR8</accession>
<dbReference type="EMBL" id="JANPWB010000006">
    <property type="protein sequence ID" value="KAJ1176856.1"/>
    <property type="molecule type" value="Genomic_DNA"/>
</dbReference>
<evidence type="ECO:0000313" key="2">
    <source>
        <dbReference type="Proteomes" id="UP001066276"/>
    </source>
</evidence>